<keyword evidence="1" id="KW-1133">Transmembrane helix</keyword>
<keyword evidence="1" id="KW-0812">Transmembrane</keyword>
<proteinExistence type="predicted"/>
<evidence type="ECO:0000313" key="2">
    <source>
        <dbReference type="EMBL" id="CDW41817.1"/>
    </source>
</evidence>
<organism evidence="2">
    <name type="scientific">Lepeophtheirus salmonis</name>
    <name type="common">Salmon louse</name>
    <name type="synonym">Caligus salmonis</name>
    <dbReference type="NCBI Taxonomy" id="72036"/>
    <lineage>
        <taxon>Eukaryota</taxon>
        <taxon>Metazoa</taxon>
        <taxon>Ecdysozoa</taxon>
        <taxon>Arthropoda</taxon>
        <taxon>Crustacea</taxon>
        <taxon>Multicrustacea</taxon>
        <taxon>Hexanauplia</taxon>
        <taxon>Copepoda</taxon>
        <taxon>Siphonostomatoida</taxon>
        <taxon>Caligidae</taxon>
        <taxon>Lepeophtheirus</taxon>
    </lineage>
</organism>
<reference evidence="2" key="1">
    <citation type="submission" date="2014-05" db="EMBL/GenBank/DDBJ databases">
        <authorList>
            <person name="Chronopoulou M."/>
        </authorList>
    </citation>
    <scope>NUCLEOTIDE SEQUENCE</scope>
    <source>
        <tissue evidence="2">Whole organism</tissue>
    </source>
</reference>
<accession>A0A0K2UV81</accession>
<dbReference type="AlphaFoldDB" id="A0A0K2UV81"/>
<keyword evidence="1" id="KW-0472">Membrane</keyword>
<evidence type="ECO:0000256" key="1">
    <source>
        <dbReference type="SAM" id="Phobius"/>
    </source>
</evidence>
<name>A0A0K2UV81_LEPSM</name>
<protein>
    <submittedName>
        <fullName evidence="2">Uncharacterized protein</fullName>
    </submittedName>
</protein>
<sequence>MHMGIILSSVCTGSFIIMVLKLMLLTLRDDDELILFE</sequence>
<dbReference type="EMBL" id="HACA01024456">
    <property type="protein sequence ID" value="CDW41817.1"/>
    <property type="molecule type" value="Transcribed_RNA"/>
</dbReference>
<feature type="transmembrane region" description="Helical" evidence="1">
    <location>
        <begin position="6"/>
        <end position="27"/>
    </location>
</feature>